<dbReference type="SUPFAM" id="SSF56645">
    <property type="entry name" value="Acyl-CoA dehydrogenase NM domain-like"/>
    <property type="match status" value="1"/>
</dbReference>
<evidence type="ECO:0000256" key="2">
    <source>
        <dbReference type="ARBA" id="ARBA00009347"/>
    </source>
</evidence>
<dbReference type="PROSITE" id="PS00072">
    <property type="entry name" value="ACYL_COA_DH_1"/>
    <property type="match status" value="1"/>
</dbReference>
<dbReference type="InterPro" id="IPR046373">
    <property type="entry name" value="Acyl-CoA_Oxase/DH_mid-dom_sf"/>
</dbReference>
<dbReference type="PROSITE" id="PS00073">
    <property type="entry name" value="ACYL_COA_DH_2"/>
    <property type="match status" value="1"/>
</dbReference>
<dbReference type="KEGG" id="epo:Epro_0357"/>
<keyword evidence="4 8" id="KW-0274">FAD</keyword>
<dbReference type="PATRIC" id="fig|1408281.3.peg.370"/>
<feature type="domain" description="Acyl-CoA dehydrogenase/oxidase N-terminal" evidence="11">
    <location>
        <begin position="8"/>
        <end position="119"/>
    </location>
</feature>
<dbReference type="PIRSF" id="PIRSF016578">
    <property type="entry name" value="HsaA"/>
    <property type="match status" value="1"/>
</dbReference>
<dbReference type="PANTHER" id="PTHR43884:SF12">
    <property type="entry name" value="ISOVALERYL-COA DEHYDROGENASE, MITOCHONDRIAL-RELATED"/>
    <property type="match status" value="1"/>
</dbReference>
<dbReference type="Gene3D" id="1.20.140.10">
    <property type="entry name" value="Butyryl-CoA Dehydrogenase, subunit A, domain 3"/>
    <property type="match status" value="1"/>
</dbReference>
<name>A0A0G3WGD9_9BACT</name>
<dbReference type="InterPro" id="IPR037069">
    <property type="entry name" value="AcylCoA_DH/ox_N_sf"/>
</dbReference>
<keyword evidence="3 8" id="KW-0285">Flavoprotein</keyword>
<gene>
    <name evidence="12" type="primary">acdA</name>
    <name evidence="12" type="ORF">Epro_0357</name>
</gene>
<comment type="similarity">
    <text evidence="2 8">Belongs to the acyl-CoA dehydrogenase family.</text>
</comment>
<protein>
    <recommendedName>
        <fullName evidence="7">Cyclohex-1-ene-1-carbonyl-CoA dehydrogenase</fullName>
        <ecNumber evidence="6">1.3.8.10</ecNumber>
    </recommendedName>
</protein>
<accession>A0A0G3WGD9</accession>
<evidence type="ECO:0000256" key="8">
    <source>
        <dbReference type="RuleBase" id="RU362125"/>
    </source>
</evidence>
<dbReference type="FunFam" id="1.10.540.10:FF:000026">
    <property type="entry name" value="Acyl-CoA dehydrogenase medium chain"/>
    <property type="match status" value="1"/>
</dbReference>
<dbReference type="Gene3D" id="1.10.540.10">
    <property type="entry name" value="Acyl-CoA dehydrogenase/oxidase, N-terminal domain"/>
    <property type="match status" value="1"/>
</dbReference>
<evidence type="ECO:0000256" key="3">
    <source>
        <dbReference type="ARBA" id="ARBA00022630"/>
    </source>
</evidence>
<evidence type="ECO:0000259" key="10">
    <source>
        <dbReference type="Pfam" id="PF02770"/>
    </source>
</evidence>
<feature type="domain" description="Acyl-CoA dehydrogenase/oxidase C-terminal" evidence="9">
    <location>
        <begin position="230"/>
        <end position="379"/>
    </location>
</feature>
<dbReference type="InterPro" id="IPR009075">
    <property type="entry name" value="AcylCo_DH/oxidase_C"/>
</dbReference>
<reference evidence="12 13" key="1">
    <citation type="submission" date="2014-09" db="EMBL/GenBank/DDBJ databases">
        <title>Complete genome sequence of Endomicrobium proavitum.</title>
        <authorList>
            <person name="Zheng H."/>
        </authorList>
    </citation>
    <scope>NUCLEOTIDE SEQUENCE [LARGE SCALE GENOMIC DNA]</scope>
    <source>
        <strain evidence="12 13">Rsa215</strain>
    </source>
</reference>
<dbReference type="PANTHER" id="PTHR43884">
    <property type="entry name" value="ACYL-COA DEHYDROGENASE"/>
    <property type="match status" value="1"/>
</dbReference>
<dbReference type="Proteomes" id="UP000035337">
    <property type="component" value="Chromosome"/>
</dbReference>
<dbReference type="FunFam" id="1.20.140.10:FF:000004">
    <property type="entry name" value="Acyl-CoA dehydrogenase FadE25"/>
    <property type="match status" value="1"/>
</dbReference>
<evidence type="ECO:0000256" key="7">
    <source>
        <dbReference type="ARBA" id="ARBA00072305"/>
    </source>
</evidence>
<dbReference type="Pfam" id="PF00441">
    <property type="entry name" value="Acyl-CoA_dh_1"/>
    <property type="match status" value="1"/>
</dbReference>
<evidence type="ECO:0000313" key="12">
    <source>
        <dbReference type="EMBL" id="AKL97736.1"/>
    </source>
</evidence>
<dbReference type="InterPro" id="IPR036250">
    <property type="entry name" value="AcylCo_DH-like_C"/>
</dbReference>
<evidence type="ECO:0000259" key="11">
    <source>
        <dbReference type="Pfam" id="PF02771"/>
    </source>
</evidence>
<dbReference type="STRING" id="1408281.Epro_0357"/>
<dbReference type="InterPro" id="IPR009100">
    <property type="entry name" value="AcylCoA_DH/oxidase_NM_dom_sf"/>
</dbReference>
<dbReference type="AlphaFoldDB" id="A0A0G3WGD9"/>
<dbReference type="EC" id="1.3.8.10" evidence="6"/>
<dbReference type="GO" id="GO:0050660">
    <property type="term" value="F:flavin adenine dinucleotide binding"/>
    <property type="evidence" value="ECO:0007669"/>
    <property type="project" value="InterPro"/>
</dbReference>
<dbReference type="Pfam" id="PF02770">
    <property type="entry name" value="Acyl-CoA_dh_M"/>
    <property type="match status" value="1"/>
</dbReference>
<evidence type="ECO:0000256" key="1">
    <source>
        <dbReference type="ARBA" id="ARBA00001974"/>
    </source>
</evidence>
<evidence type="ECO:0000256" key="6">
    <source>
        <dbReference type="ARBA" id="ARBA00066362"/>
    </source>
</evidence>
<dbReference type="InterPro" id="IPR013786">
    <property type="entry name" value="AcylCoA_DH/ox_N"/>
</dbReference>
<evidence type="ECO:0000256" key="5">
    <source>
        <dbReference type="ARBA" id="ARBA00023002"/>
    </source>
</evidence>
<proteinExistence type="inferred from homology"/>
<dbReference type="FunFam" id="2.40.110.10:FF:000001">
    <property type="entry name" value="Acyl-CoA dehydrogenase, mitochondrial"/>
    <property type="match status" value="1"/>
</dbReference>
<dbReference type="SUPFAM" id="SSF47203">
    <property type="entry name" value="Acyl-CoA dehydrogenase C-terminal domain-like"/>
    <property type="match status" value="1"/>
</dbReference>
<evidence type="ECO:0000259" key="9">
    <source>
        <dbReference type="Pfam" id="PF00441"/>
    </source>
</evidence>
<dbReference type="EMBL" id="CP009498">
    <property type="protein sequence ID" value="AKL97736.1"/>
    <property type="molecule type" value="Genomic_DNA"/>
</dbReference>
<dbReference type="Pfam" id="PF02771">
    <property type="entry name" value="Acyl-CoA_dh_N"/>
    <property type="match status" value="1"/>
</dbReference>
<comment type="cofactor">
    <cofactor evidence="1 8">
        <name>FAD</name>
        <dbReference type="ChEBI" id="CHEBI:57692"/>
    </cofactor>
</comment>
<keyword evidence="5 8" id="KW-0560">Oxidoreductase</keyword>
<dbReference type="InterPro" id="IPR006091">
    <property type="entry name" value="Acyl-CoA_Oxase/DH_mid-dom"/>
</dbReference>
<feature type="domain" description="Acyl-CoA oxidase/dehydrogenase middle" evidence="10">
    <location>
        <begin position="123"/>
        <end position="218"/>
    </location>
</feature>
<sequence length="389" mass="42137">MVMDYFLSEEEKMMVETARTIAIEKMKPVREHYDETEEFPWDIVKEFAQADLCGVYIPEEYGGFGKGIMGLVLVVEELCKVDGGISLSLAATALGTLPILVAGNEAQKKKYLPDIASGKKLAAFGLTEAGAGSDATGMSTTAVKDGDYYILNGTKCFITNGGDAETYTIFAKTNPSRGARGISCFIVEKGTPGFEFGKKEKKMGIRASSTRELIFNNCKIHKDQLLGKEGHGLMIAQATLDNSRPGVAAQALGIAAGALDEAVEYARKRVQFGQAISSFQGIQHMLAEMATEVEAARALLYASARMIDSGTDKRTSKESAMAKLYCSEVAMKVTTNAVQIFGGYGYTREYPVEKMMRDAKITTLYEGTSQIQKNEIALNLIKESAAKGK</sequence>
<evidence type="ECO:0000313" key="13">
    <source>
        <dbReference type="Proteomes" id="UP000035337"/>
    </source>
</evidence>
<dbReference type="GO" id="GO:0003995">
    <property type="term" value="F:acyl-CoA dehydrogenase activity"/>
    <property type="evidence" value="ECO:0007669"/>
    <property type="project" value="InterPro"/>
</dbReference>
<keyword evidence="13" id="KW-1185">Reference proteome</keyword>
<organism evidence="12 13">
    <name type="scientific">Endomicrobium proavitum</name>
    <dbReference type="NCBI Taxonomy" id="1408281"/>
    <lineage>
        <taxon>Bacteria</taxon>
        <taxon>Pseudomonadati</taxon>
        <taxon>Elusimicrobiota</taxon>
        <taxon>Endomicrobiia</taxon>
        <taxon>Endomicrobiales</taxon>
        <taxon>Endomicrobiaceae</taxon>
        <taxon>Endomicrobium</taxon>
    </lineage>
</organism>
<evidence type="ECO:0000256" key="4">
    <source>
        <dbReference type="ARBA" id="ARBA00022827"/>
    </source>
</evidence>
<dbReference type="InterPro" id="IPR006089">
    <property type="entry name" value="Acyl-CoA_DH_CS"/>
</dbReference>
<dbReference type="Gene3D" id="2.40.110.10">
    <property type="entry name" value="Butyryl-CoA Dehydrogenase, subunit A, domain 2"/>
    <property type="match status" value="1"/>
</dbReference>